<dbReference type="SUPFAM" id="SSF51338">
    <property type="entry name" value="Composite domain of metallo-dependent hydrolases"/>
    <property type="match status" value="1"/>
</dbReference>
<dbReference type="EC" id="3.5.2.3" evidence="7"/>
<evidence type="ECO:0000256" key="3">
    <source>
        <dbReference type="ARBA" id="ARBA00022723"/>
    </source>
</evidence>
<evidence type="ECO:0000313" key="11">
    <source>
        <dbReference type="Proteomes" id="UP000654279"/>
    </source>
</evidence>
<feature type="binding site" evidence="7">
    <location>
        <position position="232"/>
    </location>
    <ligand>
        <name>Zn(2+)</name>
        <dbReference type="ChEBI" id="CHEBI:29105"/>
        <label>2</label>
    </ligand>
</feature>
<evidence type="ECO:0000256" key="7">
    <source>
        <dbReference type="HAMAP-Rule" id="MF_00220"/>
    </source>
</evidence>
<dbReference type="SUPFAM" id="SSF51556">
    <property type="entry name" value="Metallo-dependent hydrolases"/>
    <property type="match status" value="1"/>
</dbReference>
<keyword evidence="3 7" id="KW-0479">Metal-binding</keyword>
<feature type="binding site" evidence="7">
    <location>
        <position position="280"/>
    </location>
    <ligand>
        <name>substrate</name>
    </ligand>
</feature>
<feature type="domain" description="Dihydroorotase catalytic" evidence="9">
    <location>
        <begin position="51"/>
        <end position="237"/>
    </location>
</feature>
<dbReference type="NCBIfam" id="TIGR00857">
    <property type="entry name" value="pyrC_multi"/>
    <property type="match status" value="1"/>
</dbReference>
<evidence type="ECO:0000259" key="9">
    <source>
        <dbReference type="Pfam" id="PF12890"/>
    </source>
</evidence>
<comment type="similarity">
    <text evidence="2 7">Belongs to the metallo-dependent hydrolases superfamily. DHOase family. Class I DHOase subfamily.</text>
</comment>
<dbReference type="Proteomes" id="UP000654279">
    <property type="component" value="Unassembled WGS sequence"/>
</dbReference>
<organism evidence="10 11">
    <name type="scientific">Luoshenia tenuis</name>
    <dbReference type="NCBI Taxonomy" id="2763654"/>
    <lineage>
        <taxon>Bacteria</taxon>
        <taxon>Bacillati</taxon>
        <taxon>Bacillota</taxon>
        <taxon>Clostridia</taxon>
        <taxon>Christensenellales</taxon>
        <taxon>Christensenellaceae</taxon>
        <taxon>Luoshenia</taxon>
    </lineage>
</organism>
<feature type="binding site" evidence="7">
    <location>
        <position position="94"/>
    </location>
    <ligand>
        <name>substrate</name>
    </ligand>
</feature>
<dbReference type="GO" id="GO:0008270">
    <property type="term" value="F:zinc ion binding"/>
    <property type="evidence" value="ECO:0007669"/>
    <property type="project" value="UniProtKB-UniRule"/>
</dbReference>
<dbReference type="Gene3D" id="2.30.40.10">
    <property type="entry name" value="Urease, subunit C, domain 1"/>
    <property type="match status" value="1"/>
</dbReference>
<dbReference type="InterPro" id="IPR024403">
    <property type="entry name" value="DHOase_cat"/>
</dbReference>
<gene>
    <name evidence="7" type="primary">pyrC</name>
    <name evidence="10" type="ORF">H8699_04885</name>
</gene>
<evidence type="ECO:0000256" key="5">
    <source>
        <dbReference type="ARBA" id="ARBA00022833"/>
    </source>
</evidence>
<dbReference type="RefSeq" id="WP_249284739.1">
    <property type="nucleotide sequence ID" value="NZ_JACRSO010000002.1"/>
</dbReference>
<evidence type="ECO:0000259" key="8">
    <source>
        <dbReference type="Pfam" id="PF07969"/>
    </source>
</evidence>
<dbReference type="Gene3D" id="3.20.20.140">
    <property type="entry name" value="Metal-dependent hydrolases"/>
    <property type="match status" value="1"/>
</dbReference>
<feature type="binding site" evidence="7">
    <location>
        <position position="307"/>
    </location>
    <ligand>
        <name>Zn(2+)</name>
        <dbReference type="ChEBI" id="CHEBI:29105"/>
        <label>1</label>
    </ligand>
</feature>
<feature type="binding site" evidence="7">
    <location>
        <position position="152"/>
    </location>
    <ligand>
        <name>Zn(2+)</name>
        <dbReference type="ChEBI" id="CHEBI:29105"/>
        <label>2</label>
    </ligand>
</feature>
<dbReference type="CDD" id="cd01317">
    <property type="entry name" value="DHOase_IIa"/>
    <property type="match status" value="1"/>
</dbReference>
<dbReference type="GO" id="GO:0006145">
    <property type="term" value="P:purine nucleobase catabolic process"/>
    <property type="evidence" value="ECO:0007669"/>
    <property type="project" value="TreeGrafter"/>
</dbReference>
<dbReference type="InterPro" id="IPR013108">
    <property type="entry name" value="Amidohydro_3"/>
</dbReference>
<evidence type="ECO:0000256" key="4">
    <source>
        <dbReference type="ARBA" id="ARBA00022801"/>
    </source>
</evidence>
<comment type="caution">
    <text evidence="7">Lacks conserved residue(s) required for the propagation of feature annotation.</text>
</comment>
<evidence type="ECO:0000256" key="2">
    <source>
        <dbReference type="ARBA" id="ARBA00010286"/>
    </source>
</evidence>
<dbReference type="Pfam" id="PF12890">
    <property type="entry name" value="DHOase"/>
    <property type="match status" value="1"/>
</dbReference>
<dbReference type="InterPro" id="IPR011059">
    <property type="entry name" value="Metal-dep_hydrolase_composite"/>
</dbReference>
<dbReference type="PANTHER" id="PTHR43668">
    <property type="entry name" value="ALLANTOINASE"/>
    <property type="match status" value="1"/>
</dbReference>
<dbReference type="PANTHER" id="PTHR43668:SF2">
    <property type="entry name" value="ALLANTOINASE"/>
    <property type="match status" value="1"/>
</dbReference>
<dbReference type="HAMAP" id="MF_00220_B">
    <property type="entry name" value="PyrC_classI_B"/>
    <property type="match status" value="1"/>
</dbReference>
<name>A0A926HMN5_9FIRM</name>
<dbReference type="InterPro" id="IPR002195">
    <property type="entry name" value="Dihydroorotase_CS"/>
</dbReference>
<comment type="catalytic activity">
    <reaction evidence="7">
        <text>(S)-dihydroorotate + H2O = N-carbamoyl-L-aspartate + H(+)</text>
        <dbReference type="Rhea" id="RHEA:24296"/>
        <dbReference type="ChEBI" id="CHEBI:15377"/>
        <dbReference type="ChEBI" id="CHEBI:15378"/>
        <dbReference type="ChEBI" id="CHEBI:30864"/>
        <dbReference type="ChEBI" id="CHEBI:32814"/>
        <dbReference type="EC" id="3.5.2.3"/>
    </reaction>
</comment>
<evidence type="ECO:0000256" key="1">
    <source>
        <dbReference type="ARBA" id="ARBA00002368"/>
    </source>
</evidence>
<reference evidence="10" key="1">
    <citation type="submission" date="2020-08" db="EMBL/GenBank/DDBJ databases">
        <title>Genome public.</title>
        <authorList>
            <person name="Liu C."/>
            <person name="Sun Q."/>
        </authorList>
    </citation>
    <scope>NUCLEOTIDE SEQUENCE</scope>
    <source>
        <strain evidence="10">NSJ-44</strain>
    </source>
</reference>
<dbReference type="InterPro" id="IPR004722">
    <property type="entry name" value="DHOase"/>
</dbReference>
<dbReference type="EMBL" id="JACRSO010000002">
    <property type="protein sequence ID" value="MBC8528770.1"/>
    <property type="molecule type" value="Genomic_DNA"/>
</dbReference>
<comment type="pathway">
    <text evidence="7">Pyrimidine metabolism; UMP biosynthesis via de novo pathway; (S)-dihydroorotate from bicarbonate: step 3/3.</text>
</comment>
<feature type="binding site" evidence="7">
    <location>
        <position position="152"/>
    </location>
    <ligand>
        <name>Zn(2+)</name>
        <dbReference type="ChEBI" id="CHEBI:29105"/>
        <label>1</label>
    </ligand>
</feature>
<keyword evidence="4 7" id="KW-0378">Hydrolase</keyword>
<accession>A0A926HMN5</accession>
<dbReference type="InterPro" id="IPR032466">
    <property type="entry name" value="Metal_Hydrolase"/>
</dbReference>
<sequence>MKLLIKGARVVDPSQKIDGVLDVLIEEGKIAKIAPNIDYAAGEVVDADGLTLIPGLVDIHCHLRDPGLEYKEDIVSGTKAAARGGFTSVCCMANTKPVADNPAVIAYIRDKAKNEGAVHVYPIGAASKGLEGKELAEIGEMKRAGAVAISDDGKPIMNTGFMRLAMEYAADFGLKVLDHCEDSGLVDGGVMNEGYVSTKLGLRGSVNVAEEIHVARDILLCEQYGLSAHICHVSTKRSVEMVRLAKKRGIKITCETAPHYLAATDTWVAEKEYDTATRVNPPLRTKEDQEELIKGLCDGTIDCIATDHAPHHRDEKMVEYDLAASGISGFETAFQLCYQALVLSGKLDVSRLIALMTVQPAQILGLPAGTLAVGAAADIALVDLDCAQTIRVEDFLSKGKNSPFDGMAVTGRVVHTLVDGEWVYRDGCIAPRFED</sequence>
<feature type="active site" evidence="7">
    <location>
        <position position="307"/>
    </location>
</feature>
<feature type="domain" description="Amidohydrolase 3" evidence="8">
    <location>
        <begin position="344"/>
        <end position="424"/>
    </location>
</feature>
<proteinExistence type="inferred from homology"/>
<feature type="binding site" evidence="7">
    <location>
        <position position="179"/>
    </location>
    <ligand>
        <name>Zn(2+)</name>
        <dbReference type="ChEBI" id="CHEBI:29105"/>
        <label>2</label>
    </ligand>
</feature>
<comment type="caution">
    <text evidence="10">The sequence shown here is derived from an EMBL/GenBank/DDBJ whole genome shotgun (WGS) entry which is preliminary data.</text>
</comment>
<dbReference type="GO" id="GO:0044205">
    <property type="term" value="P:'de novo' UMP biosynthetic process"/>
    <property type="evidence" value="ECO:0007669"/>
    <property type="project" value="UniProtKB-UniRule"/>
</dbReference>
<dbReference type="GO" id="GO:0004151">
    <property type="term" value="F:dihydroorotase activity"/>
    <property type="evidence" value="ECO:0007669"/>
    <property type="project" value="UniProtKB-UniRule"/>
</dbReference>
<dbReference type="Pfam" id="PF07969">
    <property type="entry name" value="Amidohydro_3"/>
    <property type="match status" value="1"/>
</dbReference>
<protein>
    <recommendedName>
        <fullName evidence="7">Dihydroorotase</fullName>
        <shortName evidence="7">DHOase</shortName>
        <ecNumber evidence="7">3.5.2.3</ecNumber>
    </recommendedName>
</protein>
<feature type="binding site" evidence="7">
    <location>
        <position position="311"/>
    </location>
    <ligand>
        <name>substrate</name>
    </ligand>
</feature>
<dbReference type="PROSITE" id="PS00483">
    <property type="entry name" value="DIHYDROOROTASE_2"/>
    <property type="match status" value="1"/>
</dbReference>
<feature type="binding site" evidence="7">
    <location>
        <begin position="62"/>
        <end position="64"/>
    </location>
    <ligand>
        <name>substrate</name>
    </ligand>
</feature>
<dbReference type="GO" id="GO:0005737">
    <property type="term" value="C:cytoplasm"/>
    <property type="evidence" value="ECO:0007669"/>
    <property type="project" value="TreeGrafter"/>
</dbReference>
<keyword evidence="5 7" id="KW-0862">Zinc</keyword>
<feature type="binding site" evidence="7">
    <location>
        <position position="62"/>
    </location>
    <ligand>
        <name>Zn(2+)</name>
        <dbReference type="ChEBI" id="CHEBI:29105"/>
        <label>1</label>
    </ligand>
</feature>
<keyword evidence="6 7" id="KW-0665">Pyrimidine biosynthesis</keyword>
<comment type="function">
    <text evidence="1 7">Catalyzes the reversible cyclization of carbamoyl aspartate to dihydroorotate.</text>
</comment>
<dbReference type="AlphaFoldDB" id="A0A926HMN5"/>
<dbReference type="GO" id="GO:0004038">
    <property type="term" value="F:allantoinase activity"/>
    <property type="evidence" value="ECO:0007669"/>
    <property type="project" value="TreeGrafter"/>
</dbReference>
<keyword evidence="11" id="KW-1185">Reference proteome</keyword>
<evidence type="ECO:0000313" key="10">
    <source>
        <dbReference type="EMBL" id="MBC8528770.1"/>
    </source>
</evidence>
<evidence type="ECO:0000256" key="6">
    <source>
        <dbReference type="ARBA" id="ARBA00022975"/>
    </source>
</evidence>
<comment type="cofactor">
    <cofactor evidence="7">
        <name>Zn(2+)</name>
        <dbReference type="ChEBI" id="CHEBI:29105"/>
    </cofactor>
    <text evidence="7">Binds 2 Zn(2+) ions per subunit.</text>
</comment>
<feature type="binding site" evidence="7">
    <location>
        <position position="60"/>
    </location>
    <ligand>
        <name>Zn(2+)</name>
        <dbReference type="ChEBI" id="CHEBI:29105"/>
        <label>1</label>
    </ligand>
</feature>
<dbReference type="InterPro" id="IPR050138">
    <property type="entry name" value="DHOase/Allantoinase_Hydrolase"/>
</dbReference>